<accession>A0AAD7XIZ4</accession>
<evidence type="ECO:0000256" key="5">
    <source>
        <dbReference type="SAM" id="SignalP"/>
    </source>
</evidence>
<organism evidence="7 8">
    <name type="scientific">Trametes cubensis</name>
    <dbReference type="NCBI Taxonomy" id="1111947"/>
    <lineage>
        <taxon>Eukaryota</taxon>
        <taxon>Fungi</taxon>
        <taxon>Dikarya</taxon>
        <taxon>Basidiomycota</taxon>
        <taxon>Agaricomycotina</taxon>
        <taxon>Agaricomycetes</taxon>
        <taxon>Polyporales</taxon>
        <taxon>Polyporaceae</taxon>
        <taxon>Trametes</taxon>
    </lineage>
</organism>
<comment type="caution">
    <text evidence="7">The sequence shown here is derived from an EMBL/GenBank/DDBJ whole genome shotgun (WGS) entry which is preliminary data.</text>
</comment>
<feature type="signal peptide" evidence="5">
    <location>
        <begin position="1"/>
        <end position="26"/>
    </location>
</feature>
<keyword evidence="8" id="KW-1185">Reference proteome</keyword>
<dbReference type="PROSITE" id="PS51767">
    <property type="entry name" value="PEPTIDASE_A1"/>
    <property type="match status" value="1"/>
</dbReference>
<feature type="chain" id="PRO_5042274964" description="Peptidase A1 domain-containing protein" evidence="5">
    <location>
        <begin position="27"/>
        <end position="425"/>
    </location>
</feature>
<reference evidence="7" key="1">
    <citation type="submission" date="2022-11" db="EMBL/GenBank/DDBJ databases">
        <title>Genome Sequence of Cubamyces cubensis.</title>
        <authorList>
            <person name="Buettner E."/>
        </authorList>
    </citation>
    <scope>NUCLEOTIDE SEQUENCE</scope>
    <source>
        <strain evidence="7">MPL-01</strain>
    </source>
</reference>
<feature type="domain" description="Peptidase A1" evidence="6">
    <location>
        <begin position="97"/>
        <end position="415"/>
    </location>
</feature>
<evidence type="ECO:0000313" key="8">
    <source>
        <dbReference type="Proteomes" id="UP001215151"/>
    </source>
</evidence>
<dbReference type="CDD" id="cd05471">
    <property type="entry name" value="pepsin_like"/>
    <property type="match status" value="1"/>
</dbReference>
<dbReference type="PANTHER" id="PTHR47966:SF74">
    <property type="entry name" value="AGR407CP"/>
    <property type="match status" value="1"/>
</dbReference>
<sequence>MSLLKFRIFTALLLVLSHDTDIAVQAGPSRVARAPVDKLVTLPIKKHLNFTGPGTMLQHGQARARSLRERAIARPTGVPPSSSEVGGVTIENQILGYSAYVNIGTPPTGYALVVDTGSANTWVGANQPYVVTSSTETTANDVEVSYSNGPWMFGTEYTDTVELGPGLSVRGQSIGVALYSEGFAPYDGILGLGPTALSIGTLTPENSLRVPTVTDNLVAQGVTGQNMVSIFFEPATEGPIGELTFGGVDPTKFVNEVYYAPITTQFPSSEYYGVDQAVYYGDQLETLLVNNPGILDTATSLVLLATDAFTKYVAAVGAVFDETVGLYRITLAQYSNLQSLFFLVGDAVLCEFTANAQIWPRQLNYAIGGSDQYAYLLVGDIGHVSGSGMDIILGMPFIERFYTVFDYTHGVVGVGYTEYTDNEGN</sequence>
<feature type="active site" evidence="3">
    <location>
        <position position="115"/>
    </location>
</feature>
<protein>
    <recommendedName>
        <fullName evidence="6">Peptidase A1 domain-containing protein</fullName>
    </recommendedName>
</protein>
<dbReference type="EMBL" id="JAPEVG010000001">
    <property type="protein sequence ID" value="KAJ8502198.1"/>
    <property type="molecule type" value="Genomic_DNA"/>
</dbReference>
<proteinExistence type="inferred from homology"/>
<dbReference type="SUPFAM" id="SSF50630">
    <property type="entry name" value="Acid proteases"/>
    <property type="match status" value="1"/>
</dbReference>
<evidence type="ECO:0000259" key="6">
    <source>
        <dbReference type="PROSITE" id="PS51767"/>
    </source>
</evidence>
<dbReference type="Proteomes" id="UP001215151">
    <property type="component" value="Unassembled WGS sequence"/>
</dbReference>
<dbReference type="GO" id="GO:0006508">
    <property type="term" value="P:proteolysis"/>
    <property type="evidence" value="ECO:0007669"/>
    <property type="project" value="UniProtKB-KW"/>
</dbReference>
<dbReference type="GO" id="GO:0004190">
    <property type="term" value="F:aspartic-type endopeptidase activity"/>
    <property type="evidence" value="ECO:0007669"/>
    <property type="project" value="UniProtKB-KW"/>
</dbReference>
<evidence type="ECO:0000256" key="2">
    <source>
        <dbReference type="ARBA" id="ARBA00022750"/>
    </source>
</evidence>
<evidence type="ECO:0000256" key="1">
    <source>
        <dbReference type="ARBA" id="ARBA00007447"/>
    </source>
</evidence>
<keyword evidence="5" id="KW-0732">Signal</keyword>
<evidence type="ECO:0000256" key="4">
    <source>
        <dbReference type="RuleBase" id="RU000454"/>
    </source>
</evidence>
<name>A0AAD7XIZ4_9APHY</name>
<keyword evidence="4" id="KW-0378">Hydrolase</keyword>
<gene>
    <name evidence="7" type="ORF">ONZ51_g25</name>
</gene>
<evidence type="ECO:0000313" key="7">
    <source>
        <dbReference type="EMBL" id="KAJ8502198.1"/>
    </source>
</evidence>
<comment type="similarity">
    <text evidence="1 4">Belongs to the peptidase A1 family.</text>
</comment>
<dbReference type="PANTHER" id="PTHR47966">
    <property type="entry name" value="BETA-SITE APP-CLEAVING ENZYME, ISOFORM A-RELATED"/>
    <property type="match status" value="1"/>
</dbReference>
<feature type="active site" evidence="3">
    <location>
        <position position="296"/>
    </location>
</feature>
<dbReference type="InterPro" id="IPR021109">
    <property type="entry name" value="Peptidase_aspartic_dom_sf"/>
</dbReference>
<dbReference type="InterPro" id="IPR033121">
    <property type="entry name" value="PEPTIDASE_A1"/>
</dbReference>
<dbReference type="InterPro" id="IPR001969">
    <property type="entry name" value="Aspartic_peptidase_AS"/>
</dbReference>
<evidence type="ECO:0000256" key="3">
    <source>
        <dbReference type="PIRSR" id="PIRSR601461-1"/>
    </source>
</evidence>
<dbReference type="InterPro" id="IPR034164">
    <property type="entry name" value="Pepsin-like_dom"/>
</dbReference>
<keyword evidence="2 4" id="KW-0064">Aspartyl protease</keyword>
<dbReference type="Gene3D" id="2.40.70.10">
    <property type="entry name" value="Acid Proteases"/>
    <property type="match status" value="2"/>
</dbReference>
<dbReference type="Pfam" id="PF00026">
    <property type="entry name" value="Asp"/>
    <property type="match status" value="1"/>
</dbReference>
<dbReference type="PROSITE" id="PS00141">
    <property type="entry name" value="ASP_PROTEASE"/>
    <property type="match status" value="1"/>
</dbReference>
<dbReference type="AlphaFoldDB" id="A0AAD7XIZ4"/>
<keyword evidence="4" id="KW-0645">Protease</keyword>
<dbReference type="InterPro" id="IPR001461">
    <property type="entry name" value="Aspartic_peptidase_A1"/>
</dbReference>
<dbReference type="PRINTS" id="PR00792">
    <property type="entry name" value="PEPSIN"/>
</dbReference>